<evidence type="ECO:0000313" key="2">
    <source>
        <dbReference type="EMBL" id="TVY32700.1"/>
    </source>
</evidence>
<feature type="chain" id="PRO_5034256896" evidence="1">
    <location>
        <begin position="20"/>
        <end position="131"/>
    </location>
</feature>
<keyword evidence="1" id="KW-0732">Signal</keyword>
<keyword evidence="3" id="KW-1185">Reference proteome</keyword>
<reference evidence="2 3" key="1">
    <citation type="submission" date="2018-05" db="EMBL/GenBank/DDBJ databases">
        <title>Genome sequencing and assembly of the regulated plant pathogen Lachnellula willkommii and related sister species for the development of diagnostic species identification markers.</title>
        <authorList>
            <person name="Giroux E."/>
            <person name="Bilodeau G."/>
        </authorList>
    </citation>
    <scope>NUCLEOTIDE SEQUENCE [LARGE SCALE GENOMIC DNA]</scope>
    <source>
        <strain evidence="2 3">CBS 197.66</strain>
    </source>
</reference>
<sequence>MVNIKNILAIVALASLSLAHPGKRDDEHITLGPGPVVPSGCYTETTTLPFTGQINCPEQPVCGPHPDCIVQKEITVSVPCKNDKCPVTPTATVTASGTCPTCQTGCATAFVTTTATTGCSTTSTVSTPTYY</sequence>
<proteinExistence type="predicted"/>
<evidence type="ECO:0000313" key="3">
    <source>
        <dbReference type="Proteomes" id="UP000462212"/>
    </source>
</evidence>
<accession>A0A8H8U3W1</accession>
<dbReference type="OrthoDB" id="3545085at2759"/>
<evidence type="ECO:0000256" key="1">
    <source>
        <dbReference type="SAM" id="SignalP"/>
    </source>
</evidence>
<name>A0A8H8U3W1_9HELO</name>
<feature type="signal peptide" evidence="1">
    <location>
        <begin position="1"/>
        <end position="19"/>
    </location>
</feature>
<dbReference type="AlphaFoldDB" id="A0A8H8U3W1"/>
<protein>
    <submittedName>
        <fullName evidence="2">Uncharacterized protein</fullName>
    </submittedName>
</protein>
<dbReference type="EMBL" id="QGMJ01000958">
    <property type="protein sequence ID" value="TVY32700.1"/>
    <property type="molecule type" value="Genomic_DNA"/>
</dbReference>
<comment type="caution">
    <text evidence="2">The sequence shown here is derived from an EMBL/GenBank/DDBJ whole genome shotgun (WGS) entry which is preliminary data.</text>
</comment>
<organism evidence="2 3">
    <name type="scientific">Lachnellula subtilissima</name>
    <dbReference type="NCBI Taxonomy" id="602034"/>
    <lineage>
        <taxon>Eukaryota</taxon>
        <taxon>Fungi</taxon>
        <taxon>Dikarya</taxon>
        <taxon>Ascomycota</taxon>
        <taxon>Pezizomycotina</taxon>
        <taxon>Leotiomycetes</taxon>
        <taxon>Helotiales</taxon>
        <taxon>Lachnaceae</taxon>
        <taxon>Lachnellula</taxon>
    </lineage>
</organism>
<gene>
    <name evidence="2" type="ORF">LSUB1_G007905</name>
</gene>
<dbReference type="Proteomes" id="UP000462212">
    <property type="component" value="Unassembled WGS sequence"/>
</dbReference>